<dbReference type="AlphaFoldDB" id="A0A1H3MBI9"/>
<accession>A0A1H3MBI9</accession>
<dbReference type="EMBL" id="FNPR01000003">
    <property type="protein sequence ID" value="SDY73658.1"/>
    <property type="molecule type" value="Genomic_DNA"/>
</dbReference>
<evidence type="ECO:0000313" key="3">
    <source>
        <dbReference type="Proteomes" id="UP000199026"/>
    </source>
</evidence>
<keyword evidence="3" id="KW-1185">Reference proteome</keyword>
<gene>
    <name evidence="2" type="ORF">SAMN05444486_103487</name>
</gene>
<organism evidence="2 3">
    <name type="scientific">Lentibacter algarum</name>
    <dbReference type="NCBI Taxonomy" id="576131"/>
    <lineage>
        <taxon>Bacteria</taxon>
        <taxon>Pseudomonadati</taxon>
        <taxon>Pseudomonadota</taxon>
        <taxon>Alphaproteobacteria</taxon>
        <taxon>Rhodobacterales</taxon>
        <taxon>Roseobacteraceae</taxon>
        <taxon>Lentibacter</taxon>
    </lineage>
</organism>
<reference evidence="2 3" key="1">
    <citation type="submission" date="2016-10" db="EMBL/GenBank/DDBJ databases">
        <authorList>
            <person name="de Groot N.N."/>
        </authorList>
    </citation>
    <scope>NUCLEOTIDE SEQUENCE [LARGE SCALE GENOMIC DNA]</scope>
    <source>
        <strain evidence="2 3">DSM 24677</strain>
    </source>
</reference>
<dbReference type="STRING" id="576131.SAMN05444486_103487"/>
<keyword evidence="1" id="KW-0812">Transmembrane</keyword>
<keyword evidence="1" id="KW-0472">Membrane</keyword>
<dbReference type="Proteomes" id="UP000199026">
    <property type="component" value="Unassembled WGS sequence"/>
</dbReference>
<sequence>MSQHVCCAQIYIFVTERTVPFGVLACLFVLRCGLGPYLVLSLG</sequence>
<keyword evidence="1" id="KW-1133">Transmembrane helix</keyword>
<protein>
    <submittedName>
        <fullName evidence="2">Uncharacterized protein</fullName>
    </submittedName>
</protein>
<name>A0A1H3MBI9_9RHOB</name>
<feature type="transmembrane region" description="Helical" evidence="1">
    <location>
        <begin position="21"/>
        <end position="40"/>
    </location>
</feature>
<evidence type="ECO:0000256" key="1">
    <source>
        <dbReference type="SAM" id="Phobius"/>
    </source>
</evidence>
<proteinExistence type="predicted"/>
<evidence type="ECO:0000313" key="2">
    <source>
        <dbReference type="EMBL" id="SDY73658.1"/>
    </source>
</evidence>